<dbReference type="EMBL" id="JAPFFF010000004">
    <property type="protein sequence ID" value="KAK8892248.1"/>
    <property type="molecule type" value="Genomic_DNA"/>
</dbReference>
<dbReference type="PANTHER" id="PTHR24198:SF165">
    <property type="entry name" value="ANKYRIN REPEAT-CONTAINING PROTEIN-RELATED"/>
    <property type="match status" value="1"/>
</dbReference>
<gene>
    <name evidence="4" type="ORF">M9Y10_029471</name>
</gene>
<keyword evidence="1" id="KW-0677">Repeat</keyword>
<dbReference type="Proteomes" id="UP001470230">
    <property type="component" value="Unassembled WGS sequence"/>
</dbReference>
<dbReference type="InterPro" id="IPR020683">
    <property type="entry name" value="DUF3447"/>
</dbReference>
<dbReference type="SMART" id="SM00248">
    <property type="entry name" value="ANK"/>
    <property type="match status" value="6"/>
</dbReference>
<sequence>MHHNADMDINNFLEKYSLIQNEILGYFDNENDNFDDFKNFFDEMKIHENEVDIKKIFPILRTIIDNHYRKSHFFAKLEKIIRYFKEDAKQAFTNDELLDLFSQNKMALLILIKQKMIEINDSVIDTLKNETNLDYFMPEILSFYSDHPLTFDYNEYNEKREYGLNNDYLASLIRNDSVEKFISYVNRNNISLKSQIVKCDFETNPILINTKNQKEPTLIEYATFYGSIQIFRFLLINNVELTSSLWIYAIHSNNADLIHLLEENQIEPDDKTYEKCLEESIKCHHNDIANYFLNTRDLKNIDFNICLKYNNYDIIPKDKDYYSNYHISLMNLYKSIDINPDFYDLLFKASYLDINLKEKEKTILIIAIKEKNVKMIKFLLANPKTDLNIIFGNRKKEYTALSLAIEQKNIEIIRLLLSNQNINPNCILTMEYNLESTPLSMAIEQKNIEIIRLLLSNQNINPNCILTMEYNLELTPLSMAIEKNNIEIIQLLLSSQNVDPNIKLKRKINIYTALSIAIEQNNIKIINILLSNQNVNPNIIFEKDFNKTTALLMVIEQKKKDIIQLLVLF</sequence>
<name>A0ABR2KN53_9EUKA</name>
<evidence type="ECO:0000313" key="5">
    <source>
        <dbReference type="Proteomes" id="UP001470230"/>
    </source>
</evidence>
<dbReference type="InterPro" id="IPR002110">
    <property type="entry name" value="Ankyrin_rpt"/>
</dbReference>
<evidence type="ECO:0000259" key="3">
    <source>
        <dbReference type="Pfam" id="PF11929"/>
    </source>
</evidence>
<protein>
    <recommendedName>
        <fullName evidence="3">DUF3447 domain-containing protein</fullName>
    </recommendedName>
</protein>
<comment type="caution">
    <text evidence="4">The sequence shown here is derived from an EMBL/GenBank/DDBJ whole genome shotgun (WGS) entry which is preliminary data.</text>
</comment>
<organism evidence="4 5">
    <name type="scientific">Tritrichomonas musculus</name>
    <dbReference type="NCBI Taxonomy" id="1915356"/>
    <lineage>
        <taxon>Eukaryota</taxon>
        <taxon>Metamonada</taxon>
        <taxon>Parabasalia</taxon>
        <taxon>Tritrichomonadida</taxon>
        <taxon>Tritrichomonadidae</taxon>
        <taxon>Tritrichomonas</taxon>
    </lineage>
</organism>
<evidence type="ECO:0000256" key="2">
    <source>
        <dbReference type="ARBA" id="ARBA00023043"/>
    </source>
</evidence>
<evidence type="ECO:0000313" key="4">
    <source>
        <dbReference type="EMBL" id="KAK8892248.1"/>
    </source>
</evidence>
<dbReference type="Gene3D" id="1.25.40.20">
    <property type="entry name" value="Ankyrin repeat-containing domain"/>
    <property type="match status" value="2"/>
</dbReference>
<feature type="domain" description="DUF3447" evidence="3">
    <location>
        <begin position="238"/>
        <end position="313"/>
    </location>
</feature>
<dbReference type="Pfam" id="PF12796">
    <property type="entry name" value="Ank_2"/>
    <property type="match status" value="2"/>
</dbReference>
<reference evidence="4 5" key="1">
    <citation type="submission" date="2024-04" db="EMBL/GenBank/DDBJ databases">
        <title>Tritrichomonas musculus Genome.</title>
        <authorList>
            <person name="Alves-Ferreira E."/>
            <person name="Grigg M."/>
            <person name="Lorenzi H."/>
            <person name="Galac M."/>
        </authorList>
    </citation>
    <scope>NUCLEOTIDE SEQUENCE [LARGE SCALE GENOMIC DNA]</scope>
    <source>
        <strain evidence="4 5">EAF2021</strain>
    </source>
</reference>
<keyword evidence="2" id="KW-0040">ANK repeat</keyword>
<proteinExistence type="predicted"/>
<dbReference type="SUPFAM" id="SSF140860">
    <property type="entry name" value="Pseudo ankyrin repeat-like"/>
    <property type="match status" value="1"/>
</dbReference>
<accession>A0ABR2KN53</accession>
<evidence type="ECO:0000256" key="1">
    <source>
        <dbReference type="ARBA" id="ARBA00022737"/>
    </source>
</evidence>
<dbReference type="PANTHER" id="PTHR24198">
    <property type="entry name" value="ANKYRIN REPEAT AND PROTEIN KINASE DOMAIN-CONTAINING PROTEIN"/>
    <property type="match status" value="1"/>
</dbReference>
<dbReference type="InterPro" id="IPR036770">
    <property type="entry name" value="Ankyrin_rpt-contain_sf"/>
</dbReference>
<dbReference type="SUPFAM" id="SSF48403">
    <property type="entry name" value="Ankyrin repeat"/>
    <property type="match status" value="1"/>
</dbReference>
<keyword evidence="5" id="KW-1185">Reference proteome</keyword>
<dbReference type="Pfam" id="PF11929">
    <property type="entry name" value="DUF3447"/>
    <property type="match status" value="1"/>
</dbReference>